<dbReference type="EMBL" id="PFAG01000021">
    <property type="protein sequence ID" value="PIR98343.1"/>
    <property type="molecule type" value="Genomic_DNA"/>
</dbReference>
<dbReference type="InterPro" id="IPR057240">
    <property type="entry name" value="ParB_dimer_C"/>
</dbReference>
<dbReference type="FunFam" id="1.10.10.2830:FF:000001">
    <property type="entry name" value="Chromosome partitioning protein ParB"/>
    <property type="match status" value="1"/>
</dbReference>
<dbReference type="NCBIfam" id="TIGR00180">
    <property type="entry name" value="parB_part"/>
    <property type="match status" value="1"/>
</dbReference>
<dbReference type="InterPro" id="IPR036086">
    <property type="entry name" value="ParB/Sulfiredoxin_sf"/>
</dbReference>
<feature type="region of interest" description="Disordered" evidence="4">
    <location>
        <begin position="1"/>
        <end position="60"/>
    </location>
</feature>
<name>A0A2H0VGZ4_9BACT</name>
<dbReference type="Gene3D" id="3.90.1530.30">
    <property type="match status" value="1"/>
</dbReference>
<accession>A0A2H0VGZ4</accession>
<organism evidence="6 7">
    <name type="scientific">Candidatus Colwellbacteria bacterium CG10_big_fil_rev_8_21_14_0_10_41_28</name>
    <dbReference type="NCBI Taxonomy" id="1974539"/>
    <lineage>
        <taxon>Bacteria</taxon>
        <taxon>Candidatus Colwelliibacteriota</taxon>
    </lineage>
</organism>
<evidence type="ECO:0000256" key="2">
    <source>
        <dbReference type="ARBA" id="ARBA00022829"/>
    </source>
</evidence>
<protein>
    <recommendedName>
        <fullName evidence="5">ParB-like N-terminal domain-containing protein</fullName>
    </recommendedName>
</protein>
<dbReference type="PANTHER" id="PTHR33375">
    <property type="entry name" value="CHROMOSOME-PARTITIONING PROTEIN PARB-RELATED"/>
    <property type="match status" value="1"/>
</dbReference>
<dbReference type="InterPro" id="IPR041468">
    <property type="entry name" value="HTH_ParB/Spo0J"/>
</dbReference>
<feature type="region of interest" description="Disordered" evidence="4">
    <location>
        <begin position="278"/>
        <end position="300"/>
    </location>
</feature>
<dbReference type="GO" id="GO:0003677">
    <property type="term" value="F:DNA binding"/>
    <property type="evidence" value="ECO:0007669"/>
    <property type="project" value="UniProtKB-KW"/>
</dbReference>
<keyword evidence="2" id="KW-0159">Chromosome partition</keyword>
<proteinExistence type="inferred from homology"/>
<evidence type="ECO:0000313" key="6">
    <source>
        <dbReference type="EMBL" id="PIR98343.1"/>
    </source>
</evidence>
<comment type="similarity">
    <text evidence="1">Belongs to the ParB family.</text>
</comment>
<keyword evidence="3" id="KW-0238">DNA-binding</keyword>
<evidence type="ECO:0000256" key="4">
    <source>
        <dbReference type="SAM" id="MobiDB-lite"/>
    </source>
</evidence>
<dbReference type="FunFam" id="3.90.1530.30:FF:000001">
    <property type="entry name" value="Chromosome partitioning protein ParB"/>
    <property type="match status" value="1"/>
</dbReference>
<evidence type="ECO:0000259" key="5">
    <source>
        <dbReference type="SMART" id="SM00470"/>
    </source>
</evidence>
<dbReference type="Proteomes" id="UP000230776">
    <property type="component" value="Unassembled WGS sequence"/>
</dbReference>
<evidence type="ECO:0000313" key="7">
    <source>
        <dbReference type="Proteomes" id="UP000230776"/>
    </source>
</evidence>
<dbReference type="SMART" id="SM00470">
    <property type="entry name" value="ParB"/>
    <property type="match status" value="1"/>
</dbReference>
<sequence length="354" mass="39695">MLGQGINSLIPPKGNRDDRDDIGQDPLDEMDEIEFPLPDISNGQPPKREEHTEISNPVPHLPVIEKEDVPRGIPKGSQSIFQIETDKIEPNPHQPRKNFDQTALQELASSIREFGVLQPLVVSKIEKETEFGTSVKYQLIAGERRLKASKMLGLLTVPAIVRGDTPEVEKLEISIIENIQRANLNPIESARAIARLQDEFNLTQREIAVRLGKSREVVANTLRLLNLPTDIQDAIAEGRVGESQARILLSIDDPAAQRRALERLLSDNLSVRELKRVVNKERERSEGPSFSSTPTPYVDPETSYLKDQLEEALGTKVEFKRDGKSGKIIINFYSQEELNALMGKIFKQSDSQSL</sequence>
<dbReference type="GO" id="GO:0005694">
    <property type="term" value="C:chromosome"/>
    <property type="evidence" value="ECO:0007669"/>
    <property type="project" value="TreeGrafter"/>
</dbReference>
<dbReference type="InterPro" id="IPR050336">
    <property type="entry name" value="Chromosome_partition/occlusion"/>
</dbReference>
<dbReference type="Pfam" id="PF02195">
    <property type="entry name" value="ParB_N"/>
    <property type="match status" value="1"/>
</dbReference>
<reference evidence="7" key="1">
    <citation type="submission" date="2017-09" db="EMBL/GenBank/DDBJ databases">
        <title>Depth-based differentiation of microbial function through sediment-hosted aquifers and enrichment of novel symbionts in the deep terrestrial subsurface.</title>
        <authorList>
            <person name="Probst A.J."/>
            <person name="Ladd B."/>
            <person name="Jarett J.K."/>
            <person name="Geller-Mcgrath D.E."/>
            <person name="Sieber C.M.K."/>
            <person name="Emerson J.B."/>
            <person name="Anantharaman K."/>
            <person name="Thomas B.C."/>
            <person name="Malmstrom R."/>
            <person name="Stieglmeier M."/>
            <person name="Klingl A."/>
            <person name="Woyke T."/>
            <person name="Ryan C.M."/>
            <person name="Banfield J.F."/>
        </authorList>
    </citation>
    <scope>NUCLEOTIDE SEQUENCE [LARGE SCALE GENOMIC DNA]</scope>
</reference>
<gene>
    <name evidence="6" type="ORF">COT88_02120</name>
</gene>
<dbReference type="InterPro" id="IPR003115">
    <property type="entry name" value="ParB_N"/>
</dbReference>
<dbReference type="GO" id="GO:0007059">
    <property type="term" value="P:chromosome segregation"/>
    <property type="evidence" value="ECO:0007669"/>
    <property type="project" value="UniProtKB-KW"/>
</dbReference>
<dbReference type="PANTHER" id="PTHR33375:SF1">
    <property type="entry name" value="CHROMOSOME-PARTITIONING PROTEIN PARB-RELATED"/>
    <property type="match status" value="1"/>
</dbReference>
<evidence type="ECO:0000256" key="3">
    <source>
        <dbReference type="ARBA" id="ARBA00023125"/>
    </source>
</evidence>
<comment type="caution">
    <text evidence="6">The sequence shown here is derived from an EMBL/GenBank/DDBJ whole genome shotgun (WGS) entry which is preliminary data.</text>
</comment>
<dbReference type="SUPFAM" id="SSF109709">
    <property type="entry name" value="KorB DNA-binding domain-like"/>
    <property type="match status" value="1"/>
</dbReference>
<feature type="domain" description="ParB-like N-terminal" evidence="5">
    <location>
        <begin position="81"/>
        <end position="179"/>
    </location>
</feature>
<dbReference type="Gene3D" id="1.10.10.2830">
    <property type="match status" value="1"/>
</dbReference>
<dbReference type="AlphaFoldDB" id="A0A2H0VGZ4"/>
<dbReference type="InterPro" id="IPR004437">
    <property type="entry name" value="ParB/RepB/Spo0J"/>
</dbReference>
<dbReference type="Pfam" id="PF17762">
    <property type="entry name" value="HTH_ParB"/>
    <property type="match status" value="1"/>
</dbReference>
<evidence type="ECO:0000256" key="1">
    <source>
        <dbReference type="ARBA" id="ARBA00006295"/>
    </source>
</evidence>
<dbReference type="CDD" id="cd16393">
    <property type="entry name" value="SPO0J_N"/>
    <property type="match status" value="1"/>
</dbReference>
<dbReference type="SUPFAM" id="SSF110849">
    <property type="entry name" value="ParB/Sulfiredoxin"/>
    <property type="match status" value="1"/>
</dbReference>
<dbReference type="Pfam" id="PF23552">
    <property type="entry name" value="ParB_C"/>
    <property type="match status" value="1"/>
</dbReference>